<keyword evidence="4" id="KW-0472">Membrane</keyword>
<evidence type="ECO:0000256" key="3">
    <source>
        <dbReference type="SAM" id="MobiDB-lite"/>
    </source>
</evidence>
<protein>
    <submittedName>
        <fullName evidence="5">Major facilitator superfamily domain-containing protein</fullName>
    </submittedName>
</protein>
<dbReference type="InterPro" id="IPR036259">
    <property type="entry name" value="MFS_trans_sf"/>
</dbReference>
<feature type="transmembrane region" description="Helical" evidence="4">
    <location>
        <begin position="100"/>
        <end position="124"/>
    </location>
</feature>
<dbReference type="EMBL" id="ML977318">
    <property type="protein sequence ID" value="KAF2117630.1"/>
    <property type="molecule type" value="Genomic_DNA"/>
</dbReference>
<dbReference type="Proteomes" id="UP000799770">
    <property type="component" value="Unassembled WGS sequence"/>
</dbReference>
<evidence type="ECO:0000256" key="4">
    <source>
        <dbReference type="SAM" id="Phobius"/>
    </source>
</evidence>
<comment type="similarity">
    <text evidence="2">Belongs to the major facilitator superfamily. Monocarboxylate porter (TC 2.A.1.13) family.</text>
</comment>
<feature type="transmembrane region" description="Helical" evidence="4">
    <location>
        <begin position="433"/>
        <end position="458"/>
    </location>
</feature>
<organism evidence="5 6">
    <name type="scientific">Lophiotrema nucula</name>
    <dbReference type="NCBI Taxonomy" id="690887"/>
    <lineage>
        <taxon>Eukaryota</taxon>
        <taxon>Fungi</taxon>
        <taxon>Dikarya</taxon>
        <taxon>Ascomycota</taxon>
        <taxon>Pezizomycotina</taxon>
        <taxon>Dothideomycetes</taxon>
        <taxon>Pleosporomycetidae</taxon>
        <taxon>Pleosporales</taxon>
        <taxon>Lophiotremataceae</taxon>
        <taxon>Lophiotrema</taxon>
    </lineage>
</organism>
<evidence type="ECO:0000313" key="6">
    <source>
        <dbReference type="Proteomes" id="UP000799770"/>
    </source>
</evidence>
<proteinExistence type="inferred from homology"/>
<feature type="transmembrane region" description="Helical" evidence="4">
    <location>
        <begin position="313"/>
        <end position="333"/>
    </location>
</feature>
<feature type="transmembrane region" description="Helical" evidence="4">
    <location>
        <begin position="340"/>
        <end position="359"/>
    </location>
</feature>
<accession>A0A6A5ZDQ7</accession>
<dbReference type="GO" id="GO:0022857">
    <property type="term" value="F:transmembrane transporter activity"/>
    <property type="evidence" value="ECO:0007669"/>
    <property type="project" value="InterPro"/>
</dbReference>
<feature type="region of interest" description="Disordered" evidence="3">
    <location>
        <begin position="402"/>
        <end position="427"/>
    </location>
</feature>
<feature type="transmembrane region" description="Helical" evidence="4">
    <location>
        <begin position="276"/>
        <end position="293"/>
    </location>
</feature>
<dbReference type="InterPro" id="IPR050327">
    <property type="entry name" value="Proton-linked_MCT"/>
</dbReference>
<dbReference type="SUPFAM" id="SSF103473">
    <property type="entry name" value="MFS general substrate transporter"/>
    <property type="match status" value="1"/>
</dbReference>
<comment type="subcellular location">
    <subcellularLocation>
        <location evidence="1">Membrane</location>
        <topology evidence="1">Multi-pass membrane protein</topology>
    </subcellularLocation>
</comment>
<feature type="transmembrane region" description="Helical" evidence="4">
    <location>
        <begin position="136"/>
        <end position="153"/>
    </location>
</feature>
<dbReference type="PANTHER" id="PTHR11360">
    <property type="entry name" value="MONOCARBOXYLATE TRANSPORTER"/>
    <property type="match status" value="1"/>
</dbReference>
<evidence type="ECO:0000256" key="2">
    <source>
        <dbReference type="ARBA" id="ARBA00006727"/>
    </source>
</evidence>
<feature type="transmembrane region" description="Helical" evidence="4">
    <location>
        <begin position="478"/>
        <end position="502"/>
    </location>
</feature>
<name>A0A6A5ZDQ7_9PLEO</name>
<feature type="transmembrane region" description="Helical" evidence="4">
    <location>
        <begin position="159"/>
        <end position="180"/>
    </location>
</feature>
<evidence type="ECO:0000256" key="1">
    <source>
        <dbReference type="ARBA" id="ARBA00004141"/>
    </source>
</evidence>
<dbReference type="GO" id="GO:0016020">
    <property type="term" value="C:membrane"/>
    <property type="evidence" value="ECO:0007669"/>
    <property type="project" value="UniProtKB-SubCell"/>
</dbReference>
<keyword evidence="6" id="KW-1185">Reference proteome</keyword>
<dbReference type="Gene3D" id="1.20.1250.20">
    <property type="entry name" value="MFS general substrate transporter like domains"/>
    <property type="match status" value="1"/>
</dbReference>
<gene>
    <name evidence="5" type="ORF">BDV96DRAFT_643984</name>
</gene>
<keyword evidence="4" id="KW-1133">Transmembrane helix</keyword>
<dbReference type="PANTHER" id="PTHR11360:SF287">
    <property type="entry name" value="MFS MONOCARBOXYLATE TRANSPORTER"/>
    <property type="match status" value="1"/>
</dbReference>
<feature type="transmembrane region" description="Helical" evidence="4">
    <location>
        <begin position="224"/>
        <end position="244"/>
    </location>
</feature>
<keyword evidence="4" id="KW-0812">Transmembrane</keyword>
<feature type="compositionally biased region" description="Low complexity" evidence="3">
    <location>
        <begin position="406"/>
        <end position="418"/>
    </location>
</feature>
<feature type="transmembrane region" description="Helical" evidence="4">
    <location>
        <begin position="192"/>
        <end position="212"/>
    </location>
</feature>
<dbReference type="OrthoDB" id="2213137at2759"/>
<sequence length="512" mass="55250">MGENLQLSKPLRPLAVLGVYLHSNRRNLEVSAQPSISRASISWFEDLEDVRRYPPQDTGASAWIFLFGASLVDAICWSQTRCFGVFREYYFTHPPFQGNSVIAVVGMLSDGCLQVLTPFLLHYLNSRLRHCKKSMILGLLLCILASLGAAFSAKTWQLLATQGVLYGIGGGCLTAGTYVFMAEWFDKRQTFAYGMVMSSSGIFGSFLPIVYIKALESYGQKITLIAHGIVVLILGCIALSCIRYRITPTKTTPKTSHNTTNTSNVNNRYSFIRRTSFYLLGLAVLIQAIVVSPPATYLPSFATDLGYSAMEGALAMGMFSLATAVGQIGGGIITDLRRSFDLTTLLSTTLSALAALLLWPEAKTIVAIIIFGSLYGLVSGSFSPQRPRFAAAVIMGDAFTRPPPSTSGSSDPSHGTPSMDPPPSRTDEDKEKILLVMGIYTATRGVGQVIGGFIGTALVNDNAKVDEGAYGLKKWTPLIIFVGGGMVLACAAGVANSVLVSVRKRRIVNEIR</sequence>
<evidence type="ECO:0000313" key="5">
    <source>
        <dbReference type="EMBL" id="KAF2117630.1"/>
    </source>
</evidence>
<reference evidence="5" key="1">
    <citation type="journal article" date="2020" name="Stud. Mycol.">
        <title>101 Dothideomycetes genomes: a test case for predicting lifestyles and emergence of pathogens.</title>
        <authorList>
            <person name="Haridas S."/>
            <person name="Albert R."/>
            <person name="Binder M."/>
            <person name="Bloem J."/>
            <person name="Labutti K."/>
            <person name="Salamov A."/>
            <person name="Andreopoulos B."/>
            <person name="Baker S."/>
            <person name="Barry K."/>
            <person name="Bills G."/>
            <person name="Bluhm B."/>
            <person name="Cannon C."/>
            <person name="Castanera R."/>
            <person name="Culley D."/>
            <person name="Daum C."/>
            <person name="Ezra D."/>
            <person name="Gonzalez J."/>
            <person name="Henrissat B."/>
            <person name="Kuo A."/>
            <person name="Liang C."/>
            <person name="Lipzen A."/>
            <person name="Lutzoni F."/>
            <person name="Magnuson J."/>
            <person name="Mondo S."/>
            <person name="Nolan M."/>
            <person name="Ohm R."/>
            <person name="Pangilinan J."/>
            <person name="Park H.-J."/>
            <person name="Ramirez L."/>
            <person name="Alfaro M."/>
            <person name="Sun H."/>
            <person name="Tritt A."/>
            <person name="Yoshinaga Y."/>
            <person name="Zwiers L.-H."/>
            <person name="Turgeon B."/>
            <person name="Goodwin S."/>
            <person name="Spatafora J."/>
            <person name="Crous P."/>
            <person name="Grigoriev I."/>
        </authorList>
    </citation>
    <scope>NUCLEOTIDE SEQUENCE</scope>
    <source>
        <strain evidence="5">CBS 627.86</strain>
    </source>
</reference>
<dbReference type="Pfam" id="PF07690">
    <property type="entry name" value="MFS_1"/>
    <property type="match status" value="1"/>
</dbReference>
<feature type="transmembrane region" description="Helical" evidence="4">
    <location>
        <begin position="60"/>
        <end position="80"/>
    </location>
</feature>
<dbReference type="InterPro" id="IPR011701">
    <property type="entry name" value="MFS"/>
</dbReference>
<dbReference type="AlphaFoldDB" id="A0A6A5ZDQ7"/>
<feature type="transmembrane region" description="Helical" evidence="4">
    <location>
        <begin position="365"/>
        <end position="382"/>
    </location>
</feature>